<evidence type="ECO:0000313" key="3">
    <source>
        <dbReference type="EMBL" id="ENZ78439.1"/>
    </source>
</evidence>
<evidence type="ECO:0000313" key="4">
    <source>
        <dbReference type="Proteomes" id="UP000013280"/>
    </source>
</evidence>
<dbReference type="InterPro" id="IPR048510">
    <property type="entry name" value="WsaF_N"/>
</dbReference>
<dbReference type="RefSeq" id="WP_004629606.1">
    <property type="nucleotide sequence ID" value="NZ_APMQ01000004.1"/>
</dbReference>
<evidence type="ECO:0008006" key="5">
    <source>
        <dbReference type="Google" id="ProtNLM"/>
    </source>
</evidence>
<dbReference type="Gene3D" id="3.40.50.11090">
    <property type="match status" value="1"/>
</dbReference>
<feature type="domain" description="WsaF C-terminal" evidence="2">
    <location>
        <begin position="271"/>
        <end position="405"/>
    </location>
</feature>
<dbReference type="Proteomes" id="UP000013280">
    <property type="component" value="Unassembled WGS sequence"/>
</dbReference>
<sequence precursor="true">MSKKIFVLRVFRRGVFLMRKALLSVHQFASRVEHWLSARIEGRPFPALAEQITAKSFDEVYYSANAYITPVMPALPKAGRAPAVVVLVPTLSDSSLFGGVATALIFAALYSNKTGKRLRVVQTVVNGKVSKLQGLFDKYHIPIDAASIEVISVAERRYNYYGYLDLHPEDQLVVSAWWDAMIAAALPLKRRFIYLVQDYEPIFYANGDTRLLAEHSYKTQRFVAVCNTQLMVRCVKDSEIMGPRTPMVSFEPAVARLIDNRKSPLPEKSKKTLFFYGRPGVERNLFYFGLRVINEAFSRGLLDREAWDIVMAGEAQVPNIQLECGAIVRNLGKLSLDEYDDLKCRTDLVLSLMMAPHPSYPPLEFALAGAAVVTTVYGPKKDLSAYSANIVCAEPELEPMLDALKRAAGMPMSERVLNAGVTILPERWEVAFEAVFSQIPNLVQIPMASSEYEIESLTPSSIS</sequence>
<evidence type="ECO:0000259" key="1">
    <source>
        <dbReference type="Pfam" id="PF21374"/>
    </source>
</evidence>
<proteinExistence type="predicted"/>
<accession>R0E8G3</accession>
<name>R0E8G3_RALPI</name>
<dbReference type="AlphaFoldDB" id="R0E8G3"/>
<comment type="caution">
    <text evidence="3">The sequence shown here is derived from an EMBL/GenBank/DDBJ whole genome shotgun (WGS) entry which is preliminary data.</text>
</comment>
<dbReference type="EMBL" id="APMQ01000004">
    <property type="protein sequence ID" value="ENZ78439.1"/>
    <property type="molecule type" value="Genomic_DNA"/>
</dbReference>
<protein>
    <recommendedName>
        <fullName evidence="5">Glycosyltransferase</fullName>
    </recommendedName>
</protein>
<dbReference type="Pfam" id="PF22772">
    <property type="entry name" value="WsaF_C"/>
    <property type="match status" value="1"/>
</dbReference>
<reference evidence="3 4" key="1">
    <citation type="journal article" date="2013" name="Genome Announc.">
        <title>Draft Genome Sequence for Ralstonia sp. Strain OR214, a Bacterium with Potential for Bioremediation.</title>
        <authorList>
            <person name="Utturkar S.M."/>
            <person name="Bollmann A."/>
            <person name="Brzoska R.M."/>
            <person name="Klingeman D.M."/>
            <person name="Epstein S.E."/>
            <person name="Palumbo A.V."/>
            <person name="Brown S.D."/>
        </authorList>
    </citation>
    <scope>NUCLEOTIDE SEQUENCE [LARGE SCALE GENOMIC DNA]</scope>
    <source>
        <strain evidence="3 4">OR214</strain>
    </source>
</reference>
<dbReference type="PATRIC" id="fig|1264675.3.peg.1863"/>
<organism evidence="3 4">
    <name type="scientific">Ralstonia pickettii OR214</name>
    <dbReference type="NCBI Taxonomy" id="1264675"/>
    <lineage>
        <taxon>Bacteria</taxon>
        <taxon>Pseudomonadati</taxon>
        <taxon>Pseudomonadota</taxon>
        <taxon>Betaproteobacteria</taxon>
        <taxon>Burkholderiales</taxon>
        <taxon>Burkholderiaceae</taxon>
        <taxon>Ralstonia</taxon>
    </lineage>
</organism>
<dbReference type="Gene3D" id="3.40.50.2000">
    <property type="entry name" value="Glycogen Phosphorylase B"/>
    <property type="match status" value="1"/>
</dbReference>
<gene>
    <name evidence="3" type="ORF">OR214_01857</name>
</gene>
<dbReference type="InterPro" id="IPR055050">
    <property type="entry name" value="WsaF_C"/>
</dbReference>
<dbReference type="Pfam" id="PF21374">
    <property type="entry name" value="WsaF_N"/>
    <property type="match status" value="1"/>
</dbReference>
<evidence type="ECO:0000259" key="2">
    <source>
        <dbReference type="Pfam" id="PF22772"/>
    </source>
</evidence>
<feature type="domain" description="WsaF N-terminal" evidence="1">
    <location>
        <begin position="86"/>
        <end position="228"/>
    </location>
</feature>
<dbReference type="GO" id="GO:0030247">
    <property type="term" value="F:polysaccharide binding"/>
    <property type="evidence" value="ECO:0007669"/>
    <property type="project" value="InterPro"/>
</dbReference>